<feature type="signal peptide" evidence="1">
    <location>
        <begin position="1"/>
        <end position="23"/>
    </location>
</feature>
<dbReference type="AlphaFoldDB" id="A0A194YH21"/>
<evidence type="ECO:0000256" key="1">
    <source>
        <dbReference type="SAM" id="SignalP"/>
    </source>
</evidence>
<dbReference type="EMBL" id="CM000769">
    <property type="protein sequence ID" value="KXG19243.1"/>
    <property type="molecule type" value="Genomic_DNA"/>
</dbReference>
<organism evidence="2 3">
    <name type="scientific">Sorghum bicolor</name>
    <name type="common">Sorghum</name>
    <name type="synonym">Sorghum vulgare</name>
    <dbReference type="NCBI Taxonomy" id="4558"/>
    <lineage>
        <taxon>Eukaryota</taxon>
        <taxon>Viridiplantae</taxon>
        <taxon>Streptophyta</taxon>
        <taxon>Embryophyta</taxon>
        <taxon>Tracheophyta</taxon>
        <taxon>Spermatophyta</taxon>
        <taxon>Magnoliopsida</taxon>
        <taxon>Liliopsida</taxon>
        <taxon>Poales</taxon>
        <taxon>Poaceae</taxon>
        <taxon>PACMAD clade</taxon>
        <taxon>Panicoideae</taxon>
        <taxon>Andropogonodae</taxon>
        <taxon>Andropogoneae</taxon>
        <taxon>Sorghinae</taxon>
        <taxon>Sorghum</taxon>
    </lineage>
</organism>
<proteinExistence type="predicted"/>
<protein>
    <recommendedName>
        <fullName evidence="4">Secreted protein</fullName>
    </recommendedName>
</protein>
<sequence>MNKNQSAINYTILLVSRLSLVCLSHMSFVPKNQTCIWLCSVSYGMSAIGWSMSLSDMPCPSFNFPRFTVLYRIIAWMKLVSNC</sequence>
<evidence type="ECO:0000313" key="3">
    <source>
        <dbReference type="Proteomes" id="UP000000768"/>
    </source>
</evidence>
<dbReference type="Gramene" id="KXG19243">
    <property type="protein sequence ID" value="KXG19243"/>
    <property type="gene ID" value="SORBI_3010G027900"/>
</dbReference>
<name>A0A194YH21_SORBI</name>
<reference evidence="2 3" key="1">
    <citation type="journal article" date="2009" name="Nature">
        <title>The Sorghum bicolor genome and the diversification of grasses.</title>
        <authorList>
            <person name="Paterson A.H."/>
            <person name="Bowers J.E."/>
            <person name="Bruggmann R."/>
            <person name="Dubchak I."/>
            <person name="Grimwood J."/>
            <person name="Gundlach H."/>
            <person name="Haberer G."/>
            <person name="Hellsten U."/>
            <person name="Mitros T."/>
            <person name="Poliakov A."/>
            <person name="Schmutz J."/>
            <person name="Spannagl M."/>
            <person name="Tang H."/>
            <person name="Wang X."/>
            <person name="Wicker T."/>
            <person name="Bharti A.K."/>
            <person name="Chapman J."/>
            <person name="Feltus F.A."/>
            <person name="Gowik U."/>
            <person name="Grigoriev I.V."/>
            <person name="Lyons E."/>
            <person name="Maher C.A."/>
            <person name="Martis M."/>
            <person name="Narechania A."/>
            <person name="Otillar R.P."/>
            <person name="Penning B.W."/>
            <person name="Salamov A.A."/>
            <person name="Wang Y."/>
            <person name="Zhang L."/>
            <person name="Carpita N.C."/>
            <person name="Freeling M."/>
            <person name="Gingle A.R."/>
            <person name="Hash C.T."/>
            <person name="Keller B."/>
            <person name="Klein P."/>
            <person name="Kresovich S."/>
            <person name="McCann M.C."/>
            <person name="Ming R."/>
            <person name="Peterson D.G."/>
            <person name="Mehboob-ur-Rahman"/>
            <person name="Ware D."/>
            <person name="Westhoff P."/>
            <person name="Mayer K.F."/>
            <person name="Messing J."/>
            <person name="Rokhsar D.S."/>
        </authorList>
    </citation>
    <scope>NUCLEOTIDE SEQUENCE [LARGE SCALE GENOMIC DNA]</scope>
    <source>
        <strain evidence="3">cv. BTx623</strain>
    </source>
</reference>
<accession>A0A194YH21</accession>
<keyword evidence="1" id="KW-0732">Signal</keyword>
<evidence type="ECO:0000313" key="2">
    <source>
        <dbReference type="EMBL" id="KXG19243.1"/>
    </source>
</evidence>
<reference evidence="3" key="2">
    <citation type="journal article" date="2018" name="Plant J.">
        <title>The Sorghum bicolor reference genome: improved assembly, gene annotations, a transcriptome atlas, and signatures of genome organization.</title>
        <authorList>
            <person name="McCormick R.F."/>
            <person name="Truong S.K."/>
            <person name="Sreedasyam A."/>
            <person name="Jenkins J."/>
            <person name="Shu S."/>
            <person name="Sims D."/>
            <person name="Kennedy M."/>
            <person name="Amirebrahimi M."/>
            <person name="Weers B.D."/>
            <person name="McKinley B."/>
            <person name="Mattison A."/>
            <person name="Morishige D.T."/>
            <person name="Grimwood J."/>
            <person name="Schmutz J."/>
            <person name="Mullet J.E."/>
        </authorList>
    </citation>
    <scope>NUCLEOTIDE SEQUENCE [LARGE SCALE GENOMIC DNA]</scope>
    <source>
        <strain evidence="3">cv. BTx623</strain>
    </source>
</reference>
<keyword evidence="3" id="KW-1185">Reference proteome</keyword>
<feature type="chain" id="PRO_5008268785" description="Secreted protein" evidence="1">
    <location>
        <begin position="24"/>
        <end position="83"/>
    </location>
</feature>
<dbReference type="Proteomes" id="UP000000768">
    <property type="component" value="Chromosome 10"/>
</dbReference>
<dbReference type="InParanoid" id="A0A194YH21"/>
<gene>
    <name evidence="2" type="ORF">SORBI_3010G027900</name>
</gene>
<evidence type="ECO:0008006" key="4">
    <source>
        <dbReference type="Google" id="ProtNLM"/>
    </source>
</evidence>